<dbReference type="GO" id="GO:0003723">
    <property type="term" value="F:RNA binding"/>
    <property type="evidence" value="ECO:0007669"/>
    <property type="project" value="UniProtKB-UniRule"/>
</dbReference>
<dbReference type="SUPFAM" id="SSF54928">
    <property type="entry name" value="RNA-binding domain, RBD"/>
    <property type="match status" value="4"/>
</dbReference>
<proteinExistence type="predicted"/>
<gene>
    <name evidence="5" type="ORF">Ae201684_011219</name>
</gene>
<accession>A0A6G0WVU9</accession>
<dbReference type="PROSITE" id="PS50102">
    <property type="entry name" value="RRM"/>
    <property type="match status" value="4"/>
</dbReference>
<name>A0A6G0WVU9_9STRA</name>
<evidence type="ECO:0000259" key="4">
    <source>
        <dbReference type="PROSITE" id="PS50102"/>
    </source>
</evidence>
<dbReference type="Gene3D" id="3.30.70.330">
    <property type="match status" value="4"/>
</dbReference>
<feature type="domain" description="RRM" evidence="4">
    <location>
        <begin position="315"/>
        <end position="390"/>
    </location>
</feature>
<dbReference type="VEuPathDB" id="FungiDB:AeMF1_014872"/>
<protein>
    <recommendedName>
        <fullName evidence="4">RRM domain-containing protein</fullName>
    </recommendedName>
</protein>
<keyword evidence="6" id="KW-1185">Reference proteome</keyword>
<feature type="compositionally biased region" description="Basic and acidic residues" evidence="3">
    <location>
        <begin position="132"/>
        <end position="141"/>
    </location>
</feature>
<dbReference type="InterPro" id="IPR052462">
    <property type="entry name" value="SLIRP/GR-RBP-like"/>
</dbReference>
<dbReference type="PANTHER" id="PTHR48027">
    <property type="entry name" value="HETEROGENEOUS NUCLEAR RIBONUCLEOPROTEIN 87F-RELATED"/>
    <property type="match status" value="1"/>
</dbReference>
<dbReference type="SMART" id="SM00360">
    <property type="entry name" value="RRM"/>
    <property type="match status" value="4"/>
</dbReference>
<feature type="region of interest" description="Disordered" evidence="3">
    <location>
        <begin position="122"/>
        <end position="141"/>
    </location>
</feature>
<comment type="caution">
    <text evidence="5">The sequence shown here is derived from an EMBL/GenBank/DDBJ whole genome shotgun (WGS) entry which is preliminary data.</text>
</comment>
<dbReference type="AlphaFoldDB" id="A0A6G0WVU9"/>
<reference evidence="5 6" key="1">
    <citation type="submission" date="2019-07" db="EMBL/GenBank/DDBJ databases">
        <title>Genomics analysis of Aphanomyces spp. identifies a new class of oomycete effector associated with host adaptation.</title>
        <authorList>
            <person name="Gaulin E."/>
        </authorList>
    </citation>
    <scope>NUCLEOTIDE SEQUENCE [LARGE SCALE GENOMIC DNA]</scope>
    <source>
        <strain evidence="5 6">ATCC 201684</strain>
    </source>
</reference>
<organism evidence="5 6">
    <name type="scientific">Aphanomyces euteiches</name>
    <dbReference type="NCBI Taxonomy" id="100861"/>
    <lineage>
        <taxon>Eukaryota</taxon>
        <taxon>Sar</taxon>
        <taxon>Stramenopiles</taxon>
        <taxon>Oomycota</taxon>
        <taxon>Saprolegniomycetes</taxon>
        <taxon>Saprolegniales</taxon>
        <taxon>Verrucalvaceae</taxon>
        <taxon>Aphanomyces</taxon>
    </lineage>
</organism>
<evidence type="ECO:0000256" key="1">
    <source>
        <dbReference type="ARBA" id="ARBA00022884"/>
    </source>
</evidence>
<dbReference type="InterPro" id="IPR035979">
    <property type="entry name" value="RBD_domain_sf"/>
</dbReference>
<keyword evidence="1 2" id="KW-0694">RNA-binding</keyword>
<feature type="domain" description="RRM" evidence="4">
    <location>
        <begin position="149"/>
        <end position="227"/>
    </location>
</feature>
<evidence type="ECO:0000256" key="3">
    <source>
        <dbReference type="SAM" id="MobiDB-lite"/>
    </source>
</evidence>
<dbReference type="InterPro" id="IPR000504">
    <property type="entry name" value="RRM_dom"/>
</dbReference>
<evidence type="ECO:0000256" key="2">
    <source>
        <dbReference type="PROSITE-ProRule" id="PRU00176"/>
    </source>
</evidence>
<feature type="domain" description="RRM" evidence="4">
    <location>
        <begin position="232"/>
        <end position="309"/>
    </location>
</feature>
<feature type="domain" description="RRM" evidence="4">
    <location>
        <begin position="49"/>
        <end position="126"/>
    </location>
</feature>
<dbReference type="Proteomes" id="UP000481153">
    <property type="component" value="Unassembled WGS sequence"/>
</dbReference>
<evidence type="ECO:0000313" key="6">
    <source>
        <dbReference type="Proteomes" id="UP000481153"/>
    </source>
</evidence>
<dbReference type="Pfam" id="PF00076">
    <property type="entry name" value="RRM_1"/>
    <property type="match status" value="4"/>
</dbReference>
<dbReference type="EMBL" id="VJMJ01000141">
    <property type="protein sequence ID" value="KAF0731599.1"/>
    <property type="molecule type" value="Genomic_DNA"/>
</dbReference>
<evidence type="ECO:0000313" key="5">
    <source>
        <dbReference type="EMBL" id="KAF0731599.1"/>
    </source>
</evidence>
<sequence length="391" mass="42725">MAMHLLRRLAGTRLGCAAPRTPFIASSLPQAIGSGSLPFSTSSSNSSVHSLYVANLPYSWKKEEVKNLFESCGPIVRVRLHNDKKTKRFLGYGFVDFESEAGLEKAFELDLSNVDGRNVIVGRGNKAAPPSPRKEKTKEQRIPKPNSFTTVYVGHLPKDMTETAVQELFAECGDIRKVELIRDPAGFSRGYGSIEFENPAAAVEAFKLAGRSLGNDGHGLLVKIPKEGHSSTSVKVLNVHRMTTGEDLKTYFASYGTVTHVHVVTDCETGKPKGVAYVTFDEADAVDKAILARSIDIRGRQAVITFAKPRDDTANTLFVGNLPEDVTEAQVDELFGKFGPIYQVRLRNDPSTSRVFAHVQFNSVAAAKAAVRAKGVELAGRKLYTHRANDE</sequence>
<dbReference type="CDD" id="cd00590">
    <property type="entry name" value="RRM_SF"/>
    <property type="match status" value="3"/>
</dbReference>
<dbReference type="InterPro" id="IPR012677">
    <property type="entry name" value="Nucleotide-bd_a/b_plait_sf"/>
</dbReference>